<dbReference type="NCBIfam" id="TIGR01643">
    <property type="entry name" value="YD_repeat_2x"/>
    <property type="match status" value="1"/>
</dbReference>
<name>A0ABR2UZ88_9PEZI</name>
<dbReference type="EMBL" id="JARVKF010000279">
    <property type="protein sequence ID" value="KAK9419927.1"/>
    <property type="molecule type" value="Genomic_DNA"/>
</dbReference>
<protein>
    <submittedName>
        <fullName evidence="3">Insecticide toxin TcdB middle/N-terminal domain-containing protein</fullName>
    </submittedName>
</protein>
<feature type="transmembrane region" description="Helical" evidence="2">
    <location>
        <begin position="1370"/>
        <end position="1399"/>
    </location>
</feature>
<evidence type="ECO:0000313" key="3">
    <source>
        <dbReference type="EMBL" id="KAK9419927.1"/>
    </source>
</evidence>
<feature type="compositionally biased region" description="Polar residues" evidence="1">
    <location>
        <begin position="8"/>
        <end position="29"/>
    </location>
</feature>
<proteinExistence type="predicted"/>
<dbReference type="Proteomes" id="UP001408356">
    <property type="component" value="Unassembled WGS sequence"/>
</dbReference>
<dbReference type="InterPro" id="IPR050708">
    <property type="entry name" value="T6SS_VgrG/RHS"/>
</dbReference>
<dbReference type="PANTHER" id="PTHR32305:SF15">
    <property type="entry name" value="PROTEIN RHSA-RELATED"/>
    <property type="match status" value="1"/>
</dbReference>
<keyword evidence="2" id="KW-0472">Membrane</keyword>
<evidence type="ECO:0000256" key="1">
    <source>
        <dbReference type="SAM" id="MobiDB-lite"/>
    </source>
</evidence>
<dbReference type="InterPro" id="IPR006530">
    <property type="entry name" value="YD"/>
</dbReference>
<dbReference type="InterPro" id="IPR031325">
    <property type="entry name" value="RHS_repeat"/>
</dbReference>
<evidence type="ECO:0000256" key="2">
    <source>
        <dbReference type="SAM" id="Phobius"/>
    </source>
</evidence>
<reference evidence="3 4" key="1">
    <citation type="journal article" date="2024" name="J. Plant Pathol.">
        <title>Sequence and assembly of the genome of Seiridium unicorne, isolate CBS 538.82, causal agent of cypress canker disease.</title>
        <authorList>
            <person name="Scali E."/>
            <person name="Rocca G.D."/>
            <person name="Danti R."/>
            <person name="Garbelotto M."/>
            <person name="Barberini S."/>
            <person name="Baroncelli R."/>
            <person name="Emiliani G."/>
        </authorList>
    </citation>
    <scope>NUCLEOTIDE SEQUENCE [LARGE SCALE GENOMIC DNA]</scope>
    <source>
        <strain evidence="3 4">BM-138-508</strain>
    </source>
</reference>
<keyword evidence="2" id="KW-1133">Transmembrane helix</keyword>
<keyword evidence="2" id="KW-0812">Transmembrane</keyword>
<dbReference type="NCBIfam" id="TIGR03696">
    <property type="entry name" value="Rhs_assc_core"/>
    <property type="match status" value="1"/>
</dbReference>
<feature type="region of interest" description="Disordered" evidence="1">
    <location>
        <begin position="1"/>
        <end position="29"/>
    </location>
</feature>
<sequence>MSDRAGQYQGSQAFSHIQPSETESVNPNTGSLNYRTPLINLQGVRPSVDLKVNLLYGAGTTGTFGLPTNWSFDLPYVFEGKSVTANGRTYAVDLDWVDTSDHQSGLKYLNNHGIKFQKIEPPQELPSGQPGYYGYQLDHVDGSSDYFDVHGKPLMHRDLFNNYILYAYLVGPEAGVDHEDARLDYIIDSWGQKIHFGYQDASEVQIILPSDDAVRIQFSDVGILTVELPEGLRTELNYEPFVGDEGMLLLSSITHPTGLTSLYEYQAIQYLARGESYDMPAVRNHYQKDQNGKFYRHEEYDFGGFSTHTYTGAAIGLNMAGATDTLMDSDGKALTYTYDVTRTSFDEEDKKTSRTTTWFNNYHLPIKDIRYTLDSQNEFVEAYMTVNEYEIDLDERARATNYTHPKSTEVFHNTTSSGNSPNYQPLTISKADYNKFGNQVSSSEDLQVPGLGYVRQITVANEYATSQIGPAQTARNIQFVVKSSRKDEVVGTEDYTENTPTEDGKGVAITTNYFRSGGSLASAQLKPWTQSSYSYDTQGRVISETLSWAPGAQVPKQSMQSVTTRTSFSFGNGVLTRTDFDAANNATVFQHDVSKLGSPMIRKTLPLGQTETFEFDALGRPIKHTNAMGQLITTDYTIGPNGSSRRITSPLGYVKLTISDVLGREVEVFDNGDPTAHGHTSEPSRLLSRTSYDFLSRLQQSTNKLGLITTYSYDALNRPLSIIDPKGNIATHEYDDASLRVTEFLNNDVRTITQLNGRSDAIQTVKLPDSGNNSATYCIVENTTYDGNRRAISKALRQRPKDESSDVEGPLVLERTDIEHGPRSLVLARTVFGNFGGRGQDLVKRSFTYDLFGNVYTWVKKTSYSDGRSFLHEGPVELYDHNNRMAATLNQLGQEERSIYDANGWLQKTIRFDGSEVSYSCNALGQTIKTRYPLSSIENTYDAHGQQSQVKQGDDIITWHRTLDGTLERVQYADGRSQTYTLDKFSRVIKESDVFGVVREIEFNETGDVARRSCKGDTVIYDYGRANHSNGQYIGYQMNGQQMDYTTAVTYDGHNRPKQTIVRDTGNKILLDTTYEMNGLGKLECLKSASAVSPELNQERRLVYDGLSQVIRDARASLTAADSSIVDYTYDGNSNVVSKAIDGQAPISMTYNKIDQRADPGFEYDANGRMIGDDQGRKYSFDDQDHMVSVQVAAGAARTFDYRADEFLADVTGPADSTKLYYSGGKINAVQTSSGTENERTSLFSGPRSLISGHTEDRTSEYFMDSLGSTALVLGDGDQYASSSYDAYGKSKTSFSGAGTVKSSIGSKLGFGQEFSDEMSGLVYLRCRYYSPHHMAFISMDRYHQENRYSYCEGDPINNIDPLGLSWKSWLIALGVGIVVGALFTFGVGAIVGAAAAGLGATAATASTLSAVIGGAAGNVAGSYARSLVTGEKYGGREILIDASLGALGGAASAYAAKPALGLANKFVDKVGWSQLRRDAIVEGLKNAANTTTQAALRPVFSQGRMATPLELIQASAVGFVGSYASSYVKGWGKVQYEAYSPRIAASYNQHTGGRLPDPSGGGIELM</sequence>
<accession>A0ABR2UZ88</accession>
<dbReference type="PANTHER" id="PTHR32305">
    <property type="match status" value="1"/>
</dbReference>
<comment type="caution">
    <text evidence="3">The sequence shown here is derived from an EMBL/GenBank/DDBJ whole genome shotgun (WGS) entry which is preliminary data.</text>
</comment>
<evidence type="ECO:0000313" key="4">
    <source>
        <dbReference type="Proteomes" id="UP001408356"/>
    </source>
</evidence>
<dbReference type="Pfam" id="PF05593">
    <property type="entry name" value="RHS_repeat"/>
    <property type="match status" value="1"/>
</dbReference>
<keyword evidence="4" id="KW-1185">Reference proteome</keyword>
<dbReference type="Gene3D" id="2.180.10.10">
    <property type="entry name" value="RHS repeat-associated core"/>
    <property type="match status" value="1"/>
</dbReference>
<dbReference type="InterPro" id="IPR022385">
    <property type="entry name" value="Rhs_assc_core"/>
</dbReference>
<gene>
    <name evidence="3" type="ORF">SUNI508_06933</name>
</gene>
<organism evidence="3 4">
    <name type="scientific">Seiridium unicorne</name>
    <dbReference type="NCBI Taxonomy" id="138068"/>
    <lineage>
        <taxon>Eukaryota</taxon>
        <taxon>Fungi</taxon>
        <taxon>Dikarya</taxon>
        <taxon>Ascomycota</taxon>
        <taxon>Pezizomycotina</taxon>
        <taxon>Sordariomycetes</taxon>
        <taxon>Xylariomycetidae</taxon>
        <taxon>Amphisphaeriales</taxon>
        <taxon>Sporocadaceae</taxon>
        <taxon>Seiridium</taxon>
    </lineage>
</organism>